<dbReference type="Pfam" id="PF00589">
    <property type="entry name" value="Phage_integrase"/>
    <property type="match status" value="1"/>
</dbReference>
<dbReference type="Proteomes" id="UP000199315">
    <property type="component" value="Unassembled WGS sequence"/>
</dbReference>
<dbReference type="GO" id="GO:0003677">
    <property type="term" value="F:DNA binding"/>
    <property type="evidence" value="ECO:0007669"/>
    <property type="project" value="InterPro"/>
</dbReference>
<dbReference type="GO" id="GO:0015074">
    <property type="term" value="P:DNA integration"/>
    <property type="evidence" value="ECO:0007669"/>
    <property type="project" value="InterPro"/>
</dbReference>
<organism evidence="3 4">
    <name type="scientific">Anaerobium acetethylicum</name>
    <dbReference type="NCBI Taxonomy" id="1619234"/>
    <lineage>
        <taxon>Bacteria</taxon>
        <taxon>Bacillati</taxon>
        <taxon>Bacillota</taxon>
        <taxon>Clostridia</taxon>
        <taxon>Lachnospirales</taxon>
        <taxon>Lachnospiraceae</taxon>
        <taxon>Anaerobium</taxon>
    </lineage>
</organism>
<evidence type="ECO:0000259" key="2">
    <source>
        <dbReference type="PROSITE" id="PS51898"/>
    </source>
</evidence>
<accession>A0A1D3TZG8</accession>
<gene>
    <name evidence="3" type="ORF">SAMN05421730_10781</name>
</gene>
<name>A0A1D3TZG8_9FIRM</name>
<dbReference type="InterPro" id="IPR011010">
    <property type="entry name" value="DNA_brk_join_enz"/>
</dbReference>
<dbReference type="OrthoDB" id="9802329at2"/>
<dbReference type="EMBL" id="FMKA01000078">
    <property type="protein sequence ID" value="SCP99959.1"/>
    <property type="molecule type" value="Genomic_DNA"/>
</dbReference>
<dbReference type="AlphaFoldDB" id="A0A1D3TZG8"/>
<reference evidence="3 4" key="1">
    <citation type="submission" date="2016-09" db="EMBL/GenBank/DDBJ databases">
        <authorList>
            <person name="Capua I."/>
            <person name="De Benedictis P."/>
            <person name="Joannis T."/>
            <person name="Lombin L.H."/>
            <person name="Cattoli G."/>
        </authorList>
    </citation>
    <scope>NUCLEOTIDE SEQUENCE [LARGE SCALE GENOMIC DNA]</scope>
    <source>
        <strain evidence="3 4">GluBS11</strain>
    </source>
</reference>
<dbReference type="RefSeq" id="WP_091237142.1">
    <property type="nucleotide sequence ID" value="NZ_FMKA01000078.1"/>
</dbReference>
<dbReference type="GO" id="GO:0006310">
    <property type="term" value="P:DNA recombination"/>
    <property type="evidence" value="ECO:0007669"/>
    <property type="project" value="UniProtKB-KW"/>
</dbReference>
<evidence type="ECO:0000256" key="1">
    <source>
        <dbReference type="ARBA" id="ARBA00023172"/>
    </source>
</evidence>
<evidence type="ECO:0000313" key="3">
    <source>
        <dbReference type="EMBL" id="SCP99959.1"/>
    </source>
</evidence>
<dbReference type="SUPFAM" id="SSF56349">
    <property type="entry name" value="DNA breaking-rejoining enzymes"/>
    <property type="match status" value="1"/>
</dbReference>
<feature type="domain" description="Tyr recombinase" evidence="2">
    <location>
        <begin position="204"/>
        <end position="387"/>
    </location>
</feature>
<proteinExistence type="predicted"/>
<dbReference type="STRING" id="1619234.SAMN05421730_10781"/>
<dbReference type="InterPro" id="IPR002104">
    <property type="entry name" value="Integrase_catalytic"/>
</dbReference>
<dbReference type="Gene3D" id="1.10.443.10">
    <property type="entry name" value="Intergrase catalytic core"/>
    <property type="match status" value="1"/>
</dbReference>
<keyword evidence="4" id="KW-1185">Reference proteome</keyword>
<keyword evidence="1" id="KW-0233">DNA recombination</keyword>
<sequence>MQEQFKSFDTLERNLLVKLEARGCTSITVTGYRYLCNSIILWLKNNGFEHYSEDGGNSFLQDYLTKHGKNQYYTNLRTVVYRLNDIVNNEWKEVHSDKGKHFILSDEFSSIIANYCDNATDIGRAVGTIYNKKYVISWFLHEVGKLQCNSLDLLSPQIITLACTRISDHNLWGEIRVFLRYLVEAGEINADYSTLIPHYSKPYVVPSVYSIDEIKRIENSIDTGTVQGKRDYAIILLASRMGMRSGDIIRLKMGDVINRNEINIIQEKTGNILHLPLIDEVQLAIEDYLSVRPLSVANEIFINVYAPYKPITTGTIRNALKKYIAVAGIDIGNRKKGPHTLRSSLASSMVNDDIPYETVRKVLGHSSNNAIKHYARIDVEKLRQYCLEPPEVSGKFKAFLQGEVL</sequence>
<dbReference type="InterPro" id="IPR050090">
    <property type="entry name" value="Tyrosine_recombinase_XerCD"/>
</dbReference>
<dbReference type="InterPro" id="IPR013762">
    <property type="entry name" value="Integrase-like_cat_sf"/>
</dbReference>
<dbReference type="PANTHER" id="PTHR30349">
    <property type="entry name" value="PHAGE INTEGRASE-RELATED"/>
    <property type="match status" value="1"/>
</dbReference>
<dbReference type="PANTHER" id="PTHR30349:SF90">
    <property type="entry name" value="TYROSINE RECOMBINASE XERD"/>
    <property type="match status" value="1"/>
</dbReference>
<evidence type="ECO:0000313" key="4">
    <source>
        <dbReference type="Proteomes" id="UP000199315"/>
    </source>
</evidence>
<dbReference type="PROSITE" id="PS51898">
    <property type="entry name" value="TYR_RECOMBINASE"/>
    <property type="match status" value="1"/>
</dbReference>
<protein>
    <submittedName>
        <fullName evidence="3">Site-specific recombinase XerD</fullName>
    </submittedName>
</protein>